<keyword evidence="18" id="KW-1185">Reference proteome</keyword>
<feature type="region of interest" description="Disordered" evidence="16">
    <location>
        <begin position="429"/>
        <end position="457"/>
    </location>
</feature>
<gene>
    <name evidence="17" type="ORF">SAMN05444320_10335</name>
</gene>
<dbReference type="STRING" id="2017.SAMN05444320_10335"/>
<dbReference type="EMBL" id="FQVN01000003">
    <property type="protein sequence ID" value="SHF27194.1"/>
    <property type="molecule type" value="Genomic_DNA"/>
</dbReference>
<evidence type="ECO:0000256" key="9">
    <source>
        <dbReference type="ARBA" id="ARBA00023002"/>
    </source>
</evidence>
<reference evidence="17 18" key="1">
    <citation type="submission" date="2016-11" db="EMBL/GenBank/DDBJ databases">
        <authorList>
            <person name="Jaros S."/>
            <person name="Januszkiewicz K."/>
            <person name="Wedrychowicz H."/>
        </authorList>
    </citation>
    <scope>NUCLEOTIDE SEQUENCE [LARGE SCALE GENOMIC DNA]</scope>
    <source>
        <strain evidence="17 18">DSM 44523</strain>
    </source>
</reference>
<evidence type="ECO:0000256" key="13">
    <source>
        <dbReference type="ARBA" id="ARBA00032493"/>
    </source>
</evidence>
<keyword evidence="6" id="KW-0285">Flavoprotein</keyword>
<feature type="compositionally biased region" description="Low complexity" evidence="16">
    <location>
        <begin position="429"/>
        <end position="441"/>
    </location>
</feature>
<accession>A0A1M5AAL1</accession>
<evidence type="ECO:0000256" key="15">
    <source>
        <dbReference type="ARBA" id="ARBA00048407"/>
    </source>
</evidence>
<dbReference type="OrthoDB" id="7527071at2"/>
<comment type="catalytic activity">
    <reaction evidence="15">
        <text>L-lysine + NADPH + O2 = N(6)-hydroxy-L-lysine + NADP(+) + H2O</text>
        <dbReference type="Rhea" id="RHEA:23228"/>
        <dbReference type="ChEBI" id="CHEBI:15377"/>
        <dbReference type="ChEBI" id="CHEBI:15379"/>
        <dbReference type="ChEBI" id="CHEBI:32551"/>
        <dbReference type="ChEBI" id="CHEBI:57783"/>
        <dbReference type="ChEBI" id="CHEBI:57820"/>
        <dbReference type="ChEBI" id="CHEBI:58349"/>
        <dbReference type="EC" id="1.14.13.59"/>
    </reaction>
</comment>
<evidence type="ECO:0000256" key="5">
    <source>
        <dbReference type="ARBA" id="ARBA00016406"/>
    </source>
</evidence>
<dbReference type="GO" id="GO:0047091">
    <property type="term" value="F:L-lysine 6-monooxygenase (NADPH) activity"/>
    <property type="evidence" value="ECO:0007669"/>
    <property type="project" value="UniProtKB-EC"/>
</dbReference>
<comment type="cofactor">
    <cofactor evidence="1">
        <name>FAD</name>
        <dbReference type="ChEBI" id="CHEBI:57692"/>
    </cofactor>
</comment>
<dbReference type="AlphaFoldDB" id="A0A1M5AAL1"/>
<organism evidence="17 18">
    <name type="scientific">Streptoalloteichus hindustanus</name>
    <dbReference type="NCBI Taxonomy" id="2017"/>
    <lineage>
        <taxon>Bacteria</taxon>
        <taxon>Bacillati</taxon>
        <taxon>Actinomycetota</taxon>
        <taxon>Actinomycetes</taxon>
        <taxon>Pseudonocardiales</taxon>
        <taxon>Pseudonocardiaceae</taxon>
        <taxon>Streptoalloteichus</taxon>
    </lineage>
</organism>
<comment type="pathway">
    <text evidence="2">Siderophore biosynthesis.</text>
</comment>
<dbReference type="PRINTS" id="PR00368">
    <property type="entry name" value="FADPNR"/>
</dbReference>
<evidence type="ECO:0000256" key="16">
    <source>
        <dbReference type="SAM" id="MobiDB-lite"/>
    </source>
</evidence>
<dbReference type="PANTHER" id="PTHR42802:SF1">
    <property type="entry name" value="L-ORNITHINE N(5)-MONOOXYGENASE"/>
    <property type="match status" value="1"/>
</dbReference>
<evidence type="ECO:0000313" key="18">
    <source>
        <dbReference type="Proteomes" id="UP000184501"/>
    </source>
</evidence>
<evidence type="ECO:0000256" key="14">
    <source>
        <dbReference type="ARBA" id="ARBA00032738"/>
    </source>
</evidence>
<evidence type="ECO:0000256" key="7">
    <source>
        <dbReference type="ARBA" id="ARBA00022827"/>
    </source>
</evidence>
<evidence type="ECO:0000256" key="2">
    <source>
        <dbReference type="ARBA" id="ARBA00004924"/>
    </source>
</evidence>
<keyword evidence="7" id="KW-0274">FAD</keyword>
<dbReference type="RefSeq" id="WP_073481129.1">
    <property type="nucleotide sequence ID" value="NZ_FQVN01000003.1"/>
</dbReference>
<proteinExistence type="inferred from homology"/>
<evidence type="ECO:0000256" key="4">
    <source>
        <dbReference type="ARBA" id="ARBA00013076"/>
    </source>
</evidence>
<evidence type="ECO:0000256" key="11">
    <source>
        <dbReference type="ARBA" id="ARBA00029939"/>
    </source>
</evidence>
<evidence type="ECO:0000256" key="8">
    <source>
        <dbReference type="ARBA" id="ARBA00022857"/>
    </source>
</evidence>
<name>A0A1M5AAL1_STRHI</name>
<comment type="similarity">
    <text evidence="3">Belongs to the lysine N(6)-hydroxylase/L-ornithine N(5)-oxygenase family.</text>
</comment>
<dbReference type="SUPFAM" id="SSF51905">
    <property type="entry name" value="FAD/NAD(P)-binding domain"/>
    <property type="match status" value="2"/>
</dbReference>
<protein>
    <recommendedName>
        <fullName evidence="5">L-lysine N6-monooxygenase MbtG</fullName>
        <ecNumber evidence="4">1.14.13.59</ecNumber>
    </recommendedName>
    <alternativeName>
        <fullName evidence="14">Lysine 6-N-hydroxylase</fullName>
    </alternativeName>
    <alternativeName>
        <fullName evidence="13">Lysine N6-hydroxylase</fullName>
    </alternativeName>
    <alternativeName>
        <fullName evidence="11">Lysine-N-oxygenase</fullName>
    </alternativeName>
    <alternativeName>
        <fullName evidence="12">Mycobactin synthase protein G</fullName>
    </alternativeName>
</protein>
<dbReference type="InterPro" id="IPR036188">
    <property type="entry name" value="FAD/NAD-bd_sf"/>
</dbReference>
<evidence type="ECO:0000256" key="12">
    <source>
        <dbReference type="ARBA" id="ARBA00031158"/>
    </source>
</evidence>
<evidence type="ECO:0000313" key="17">
    <source>
        <dbReference type="EMBL" id="SHF27194.1"/>
    </source>
</evidence>
<dbReference type="EC" id="1.14.13.59" evidence="4"/>
<evidence type="ECO:0000256" key="6">
    <source>
        <dbReference type="ARBA" id="ARBA00022630"/>
    </source>
</evidence>
<evidence type="ECO:0000256" key="1">
    <source>
        <dbReference type="ARBA" id="ARBA00001974"/>
    </source>
</evidence>
<keyword evidence="10" id="KW-0503">Monooxygenase</keyword>
<dbReference type="Gene3D" id="3.50.50.60">
    <property type="entry name" value="FAD/NAD(P)-binding domain"/>
    <property type="match status" value="1"/>
</dbReference>
<evidence type="ECO:0000256" key="3">
    <source>
        <dbReference type="ARBA" id="ARBA00007588"/>
    </source>
</evidence>
<keyword evidence="9" id="KW-0560">Oxidoreductase</keyword>
<evidence type="ECO:0000256" key="10">
    <source>
        <dbReference type="ARBA" id="ARBA00023033"/>
    </source>
</evidence>
<keyword evidence="8" id="KW-0521">NADP</keyword>
<dbReference type="Pfam" id="PF13434">
    <property type="entry name" value="Lys_Orn_oxgnase"/>
    <property type="match status" value="1"/>
</dbReference>
<dbReference type="Proteomes" id="UP000184501">
    <property type="component" value="Unassembled WGS sequence"/>
</dbReference>
<sequence length="457" mass="50500">MSRPESPPYDVVGIGFGPANLALAIAVEEHNRQAPRHDELRALFLERQPRFGWHRGMLLPGTTMQVSFLKDLTTMRDPASRFSFLAYLHERGRLADFVNHKALFPSRLEFHDYLVWAAGQLAHLVEYDREVVDVRPVERDGVVDSVDVVARAADGTLTTRRARNVVVAAGLRPFLPPDLPNSDRIWHNCDLLPRLESLTARKHPTFVVVGAGQSAAETAQHLHSRFADGHVHAVFARYGYAPADDSAFANRIFDPGAVEHFFEASDDVRRLLWNYHRGTNYSAVDLDLIDELYRREYQEKVRGERRLHVVNASRVVDVRPAEDSVRATVEFLPSGALSVIEADALIFATGYRPVDPLTVLGAVGELCLRDGEGRLRIERDYRAVTVESVAAGIYVQGATEHTHGIGSTLLSNVAVRAGEIVRSLLAAADPAPAPDSTAGPDEVTGPEPRIRARRGVG</sequence>
<dbReference type="PANTHER" id="PTHR42802">
    <property type="entry name" value="MONOOXYGENASE"/>
    <property type="match status" value="1"/>
</dbReference>
<dbReference type="InterPro" id="IPR025700">
    <property type="entry name" value="Lys/Orn_oxygenase"/>
</dbReference>